<dbReference type="AlphaFoldDB" id="A0A508SRP7"/>
<feature type="signal peptide" evidence="1">
    <location>
        <begin position="1"/>
        <end position="20"/>
    </location>
</feature>
<feature type="chain" id="PRO_5021308838" evidence="1">
    <location>
        <begin position="21"/>
        <end position="57"/>
    </location>
</feature>
<dbReference type="Proteomes" id="UP000328092">
    <property type="component" value="Unassembled WGS sequence"/>
</dbReference>
<proteinExistence type="predicted"/>
<evidence type="ECO:0000313" key="3">
    <source>
        <dbReference type="Proteomes" id="UP000328092"/>
    </source>
</evidence>
<organism evidence="2 3">
    <name type="scientific">Bradyrhizobium ivorense</name>
    <dbReference type="NCBI Taxonomy" id="2511166"/>
    <lineage>
        <taxon>Bacteria</taxon>
        <taxon>Pseudomonadati</taxon>
        <taxon>Pseudomonadota</taxon>
        <taxon>Alphaproteobacteria</taxon>
        <taxon>Hyphomicrobiales</taxon>
        <taxon>Nitrobacteraceae</taxon>
        <taxon>Bradyrhizobium</taxon>
    </lineage>
</organism>
<dbReference type="EMBL" id="CAADFC020000003">
    <property type="protein sequence ID" value="VIO65029.1"/>
    <property type="molecule type" value="Genomic_DNA"/>
</dbReference>
<evidence type="ECO:0000313" key="2">
    <source>
        <dbReference type="EMBL" id="VIO65029.1"/>
    </source>
</evidence>
<name>A0A508SRP7_9BRAD</name>
<comment type="caution">
    <text evidence="2">The sequence shown here is derived from an EMBL/GenBank/DDBJ whole genome shotgun (WGS) entry which is preliminary data.</text>
</comment>
<dbReference type="RefSeq" id="WP_172627863.1">
    <property type="nucleotide sequence ID" value="NZ_CAADFC020000003.1"/>
</dbReference>
<accession>A0A508SRP7</accession>
<reference evidence="2" key="1">
    <citation type="submission" date="2019-02" db="EMBL/GenBank/DDBJ databases">
        <authorList>
            <person name="Pothier F.J."/>
        </authorList>
    </citation>
    <scope>NUCLEOTIDE SEQUENCE</scope>
    <source>
        <strain evidence="2">CI-1B</strain>
    </source>
</reference>
<protein>
    <submittedName>
        <fullName evidence="2">Uncharacterized protein</fullName>
    </submittedName>
</protein>
<sequence>MKSFVALAAIAIVTLGNAFAAMPAAVSAEHGASVQAAQPILSMADQELPFDRYWSKN</sequence>
<keyword evidence="3" id="KW-1185">Reference proteome</keyword>
<evidence type="ECO:0000256" key="1">
    <source>
        <dbReference type="SAM" id="SignalP"/>
    </source>
</evidence>
<gene>
    <name evidence="2" type="ORF">CI1B_01250</name>
</gene>
<keyword evidence="1" id="KW-0732">Signal</keyword>